<proteinExistence type="predicted"/>
<name>A0A6N3FQE0_MEDGN</name>
<gene>
    <name evidence="1" type="ORF">RGLFYP36_01956</name>
</gene>
<protein>
    <submittedName>
        <fullName evidence="1">Uncharacterized protein</fullName>
    </submittedName>
</protein>
<organism evidence="1">
    <name type="scientific">Mediterraneibacter gnavus</name>
    <name type="common">Ruminococcus gnavus</name>
    <dbReference type="NCBI Taxonomy" id="33038"/>
    <lineage>
        <taxon>Bacteria</taxon>
        <taxon>Bacillati</taxon>
        <taxon>Bacillota</taxon>
        <taxon>Clostridia</taxon>
        <taxon>Lachnospirales</taxon>
        <taxon>Lachnospiraceae</taxon>
        <taxon>Mediterraneibacter</taxon>
    </lineage>
</organism>
<dbReference type="AlphaFoldDB" id="A0A6N3FQE0"/>
<accession>A0A6N3FQE0</accession>
<sequence>MRQKIFGEVKMGVHMKNKEINKTTIYLILKRLALDVGQALVINYKGNYKLIIRKENGNKFVLVNPVDLEKYIFNLQATAILLMHLQGNEDMEIVENVKILNKNVSDEIVLEFIADLKSKF</sequence>
<dbReference type="EMBL" id="CACRUU010000085">
    <property type="protein sequence ID" value="VYU54254.1"/>
    <property type="molecule type" value="Genomic_DNA"/>
</dbReference>
<reference evidence="1" key="1">
    <citation type="submission" date="2019-11" db="EMBL/GenBank/DDBJ databases">
        <authorList>
            <person name="Feng L."/>
        </authorList>
    </citation>
    <scope>NUCLEOTIDE SEQUENCE</scope>
    <source>
        <strain evidence="1">RgnavusLFYP36</strain>
    </source>
</reference>
<evidence type="ECO:0000313" key="1">
    <source>
        <dbReference type="EMBL" id="VYU54254.1"/>
    </source>
</evidence>